<dbReference type="InterPro" id="IPR002110">
    <property type="entry name" value="Ankyrin_rpt"/>
</dbReference>
<dbReference type="PANTHER" id="PTHR24170">
    <property type="entry name" value="ANKYRIN REPEAT DOMAIN-CONTAINING PROTEIN 27"/>
    <property type="match status" value="1"/>
</dbReference>
<dbReference type="GO" id="GO:0005886">
    <property type="term" value="C:plasma membrane"/>
    <property type="evidence" value="ECO:0007669"/>
    <property type="project" value="TreeGrafter"/>
</dbReference>
<evidence type="ECO:0000259" key="3">
    <source>
        <dbReference type="PROSITE" id="PS51205"/>
    </source>
</evidence>
<dbReference type="PROSITE" id="PS51205">
    <property type="entry name" value="VPS9"/>
    <property type="match status" value="1"/>
</dbReference>
<dbReference type="Gene3D" id="1.20.1050.80">
    <property type="entry name" value="VPS9 domain"/>
    <property type="match status" value="1"/>
</dbReference>
<dbReference type="Gene3D" id="3.30.1520.10">
    <property type="entry name" value="Phox-like domain"/>
    <property type="match status" value="1"/>
</dbReference>
<dbReference type="GO" id="GO:0005770">
    <property type="term" value="C:late endosome"/>
    <property type="evidence" value="ECO:0007669"/>
    <property type="project" value="TreeGrafter"/>
</dbReference>
<dbReference type="Pfam" id="PF02204">
    <property type="entry name" value="VPS9"/>
    <property type="match status" value="1"/>
</dbReference>
<dbReference type="GO" id="GO:0030133">
    <property type="term" value="C:transport vesicle"/>
    <property type="evidence" value="ECO:0007669"/>
    <property type="project" value="TreeGrafter"/>
</dbReference>
<organism evidence="4 5">
    <name type="scientific">Orbilia javanica</name>
    <dbReference type="NCBI Taxonomy" id="47235"/>
    <lineage>
        <taxon>Eukaryota</taxon>
        <taxon>Fungi</taxon>
        <taxon>Dikarya</taxon>
        <taxon>Ascomycota</taxon>
        <taxon>Pezizomycotina</taxon>
        <taxon>Orbiliomycetes</taxon>
        <taxon>Orbiliales</taxon>
        <taxon>Orbiliaceae</taxon>
        <taxon>Orbilia</taxon>
    </lineage>
</organism>
<dbReference type="GO" id="GO:0005769">
    <property type="term" value="C:early endosome"/>
    <property type="evidence" value="ECO:0007669"/>
    <property type="project" value="TreeGrafter"/>
</dbReference>
<dbReference type="InterPro" id="IPR037191">
    <property type="entry name" value="VPS9_dom_sf"/>
</dbReference>
<feature type="domain" description="VPS9" evidence="3">
    <location>
        <begin position="330"/>
        <end position="503"/>
    </location>
</feature>
<dbReference type="GO" id="GO:0005085">
    <property type="term" value="F:guanyl-nucleotide exchange factor activity"/>
    <property type="evidence" value="ECO:0007669"/>
    <property type="project" value="TreeGrafter"/>
</dbReference>
<accession>A0AAN8N094</accession>
<feature type="compositionally biased region" description="Polar residues" evidence="2">
    <location>
        <begin position="738"/>
        <end position="757"/>
    </location>
</feature>
<comment type="similarity">
    <text evidence="1">Belongs to the UPF0507 family.</text>
</comment>
<protein>
    <recommendedName>
        <fullName evidence="3">VPS9 domain-containing protein</fullName>
    </recommendedName>
</protein>
<comment type="caution">
    <text evidence="4">The sequence shown here is derived from an EMBL/GenBank/DDBJ whole genome shotgun (WGS) entry which is preliminary data.</text>
</comment>
<dbReference type="GO" id="GO:0035091">
    <property type="term" value="F:phosphatidylinositol binding"/>
    <property type="evidence" value="ECO:0007669"/>
    <property type="project" value="InterPro"/>
</dbReference>
<dbReference type="EMBL" id="JAVHNR010000001">
    <property type="protein sequence ID" value="KAK6356463.1"/>
    <property type="molecule type" value="Genomic_DNA"/>
</dbReference>
<feature type="region of interest" description="Disordered" evidence="2">
    <location>
        <begin position="210"/>
        <end position="252"/>
    </location>
</feature>
<feature type="compositionally biased region" description="Polar residues" evidence="2">
    <location>
        <begin position="653"/>
        <end position="663"/>
    </location>
</feature>
<dbReference type="CDD" id="cd06093">
    <property type="entry name" value="PX_domain"/>
    <property type="match status" value="1"/>
</dbReference>
<feature type="region of interest" description="Disordered" evidence="2">
    <location>
        <begin position="403"/>
        <end position="434"/>
    </location>
</feature>
<dbReference type="SUPFAM" id="SSF48403">
    <property type="entry name" value="Ankyrin repeat"/>
    <property type="match status" value="1"/>
</dbReference>
<feature type="compositionally biased region" description="Basic and acidic residues" evidence="2">
    <location>
        <begin position="638"/>
        <end position="651"/>
    </location>
</feature>
<reference evidence="4 5" key="1">
    <citation type="submission" date="2019-10" db="EMBL/GenBank/DDBJ databases">
        <authorList>
            <person name="Palmer J.M."/>
        </authorList>
    </citation>
    <scope>NUCLEOTIDE SEQUENCE [LARGE SCALE GENOMIC DNA]</scope>
    <source>
        <strain evidence="4 5">TWF718</strain>
    </source>
</reference>
<evidence type="ECO:0000256" key="1">
    <source>
        <dbReference type="ARBA" id="ARBA00007428"/>
    </source>
</evidence>
<dbReference type="GO" id="GO:0000149">
    <property type="term" value="F:SNARE binding"/>
    <property type="evidence" value="ECO:0007669"/>
    <property type="project" value="TreeGrafter"/>
</dbReference>
<dbReference type="SMART" id="SM00248">
    <property type="entry name" value="ANK"/>
    <property type="match status" value="4"/>
</dbReference>
<sequence>MPLNPFLRAFFRSTIPSHCSPITDYILLVPTTEILLHSRDRESNQLYTDLVLSDEFLGSHVIRAPRDEINGAVIAAARENRGKARQYSTSNGRTVIIKDTWIYTNKGFRTLNQAQLQNDVLFWPNSMESQPWLIYYITRPLIGSPEHIPLTIKPKTDSPAPEPSATLIQKKKAVKNFEELLTTFPMIARQLQPGLKSLFQELEMSIPELANGGSSSTAASSSVSTPRLSTATPATTSNSTNPKSPASPVPPNQIYWDMQASIDEATMRTTVETAIMAAVELFQRVDQSQLQLLAGTTDLSGTSIEHLIERYICEQLHDSYIFPRLLAIKRDENEVLDQKIKEMEYIDIAQVGIQVPDHETRQNLASRVVRGVEKFERMAEARSPMEMLDILLETAQALTQSEEEARRVKERLKSPKSSDGGISEKPSDDDSTNPVLTMNADMLVSLLLIVVIRARVKGLQSCLCYMRGFVFVDDIEAGERGYVLSTLEGVLFHITMDSEHMGKASKRNWRLWDRIRRGNVGGVRDLLEKKEDLAELDNTALSPVTDLPDVRFVGFDDEQRVNGGKRAGRRKKLDGKNGMSGGLKVIEPEINGVSLSPNMDAADANLLPEIFAKIESPRDKLPELIPELEMPESEGDDGESRDLKVDEKEMESSAGSSECTNGHSIPKDVVATVEETLHESEVHLRKKSEDEELVSESAEPDTPDPTGDEEKPVDTNGTEAEPLEMEVETETETEPGSEIQTITDGTSVNSTEATESTIIPPVNDDLNGEDTQKSKAAAKTKFNPEVVFEGIPTRPHRKLTRSTSVRSDMSRHSWASSSFQSLEHLSHSAISLTEDLMSIEVLSRTQSLKGESIVMMAVNNQQQDVLEYLIDESTYFPLVWLLQDRTHDGTTLLSAAIQGENYDIVRVIMEEVMKAQDDEILDYMKAVDSNGRTAGHYTFNQPTFLRHFGRLIQWTMKDKNGQTPLFALCRSYDHQSYKDMVILGIRSAEAAQSDGERLHLDDHVDKKGNTLLHIIHDQHILKMLLRRDADVNSINEKNLSPLMLASKYGRIDNVRTLFSDRRVDIYARESRGLTAVELAKDDDVRNKFDDMVMFSYPPQADGRITAVVRGIFVEDATVRLVLKSGMPSSDMKYTITTCRRLLSDFEFLAYWLSYEHPASWLPALHVNRSPFQIPSKPSRAVLRDIQTQLDSFLRTLLTHSTFSTHELLWEFFLMPDMQPDGMMERSKRKSEIRGEKVQEDFEPLQNTKDVEIFMAHARDTVRSINVHTKIVLRRTNQFLQNSKDLAEALTEARKQLNACEFMEGNQHVRGLWKYTIAISPNDSNPIAHFLDDFRSINSSLQGMMTALERPRKIVGEINMLQREVEKHMISLRRSDRWPLGLMDETRAKIHQGAADNIRQTKSRQEALSRELRYSQSIAAVELASFHEMHGKFARNAVRRLARNQVLVEKERLEGLKRALRVVRNA</sequence>
<feature type="compositionally biased region" description="Acidic residues" evidence="2">
    <location>
        <begin position="721"/>
        <end position="735"/>
    </location>
</feature>
<gene>
    <name evidence="4" type="ORF">TWF718_000822</name>
</gene>
<dbReference type="InterPro" id="IPR036770">
    <property type="entry name" value="Ankyrin_rpt-contain_sf"/>
</dbReference>
<dbReference type="InterPro" id="IPR051248">
    <property type="entry name" value="UPF0507/Ank_repeat_27"/>
</dbReference>
<dbReference type="PANTHER" id="PTHR24170:SF1">
    <property type="entry name" value="DOMAIN PROTEIN, PUTATIVE (AFU_ORTHOLOGUE AFUA_1G09870)-RELATED"/>
    <property type="match status" value="1"/>
</dbReference>
<feature type="compositionally biased region" description="Basic and acidic residues" evidence="2">
    <location>
        <begin position="403"/>
        <end position="413"/>
    </location>
</feature>
<evidence type="ECO:0000313" key="4">
    <source>
        <dbReference type="EMBL" id="KAK6356463.1"/>
    </source>
</evidence>
<proteinExistence type="inferred from homology"/>
<dbReference type="SUPFAM" id="SSF109993">
    <property type="entry name" value="VPS9 domain"/>
    <property type="match status" value="1"/>
</dbReference>
<dbReference type="InterPro" id="IPR036871">
    <property type="entry name" value="PX_dom_sf"/>
</dbReference>
<feature type="region of interest" description="Disordered" evidence="2">
    <location>
        <begin position="628"/>
        <end position="665"/>
    </location>
</feature>
<dbReference type="InterPro" id="IPR003123">
    <property type="entry name" value="VPS9"/>
</dbReference>
<feature type="compositionally biased region" description="Basic and acidic residues" evidence="2">
    <location>
        <begin position="677"/>
        <end position="689"/>
    </location>
</feature>
<feature type="region of interest" description="Disordered" evidence="2">
    <location>
        <begin position="677"/>
        <end position="770"/>
    </location>
</feature>
<dbReference type="Proteomes" id="UP001313282">
    <property type="component" value="Unassembled WGS sequence"/>
</dbReference>
<keyword evidence="5" id="KW-1185">Reference proteome</keyword>
<feature type="compositionally biased region" description="Acidic residues" evidence="2">
    <location>
        <begin position="690"/>
        <end position="702"/>
    </location>
</feature>
<feature type="compositionally biased region" description="Low complexity" evidence="2">
    <location>
        <begin position="214"/>
        <end position="244"/>
    </location>
</feature>
<name>A0AAN8N094_9PEZI</name>
<evidence type="ECO:0000313" key="5">
    <source>
        <dbReference type="Proteomes" id="UP001313282"/>
    </source>
</evidence>
<dbReference type="GO" id="GO:0097422">
    <property type="term" value="C:tubular endosome"/>
    <property type="evidence" value="ECO:0007669"/>
    <property type="project" value="TreeGrafter"/>
</dbReference>
<evidence type="ECO:0000256" key="2">
    <source>
        <dbReference type="SAM" id="MobiDB-lite"/>
    </source>
</evidence>
<dbReference type="Gene3D" id="1.25.40.20">
    <property type="entry name" value="Ankyrin repeat-containing domain"/>
    <property type="match status" value="2"/>
</dbReference>
<dbReference type="GO" id="GO:0045022">
    <property type="term" value="P:early endosome to late endosome transport"/>
    <property type="evidence" value="ECO:0007669"/>
    <property type="project" value="TreeGrafter"/>
</dbReference>
<dbReference type="SUPFAM" id="SSF64268">
    <property type="entry name" value="PX domain"/>
    <property type="match status" value="1"/>
</dbReference>
<dbReference type="Pfam" id="PF13857">
    <property type="entry name" value="Ank_5"/>
    <property type="match status" value="1"/>
</dbReference>